<dbReference type="Pfam" id="PF01427">
    <property type="entry name" value="Peptidase_M15"/>
    <property type="match status" value="1"/>
</dbReference>
<gene>
    <name evidence="11" type="ORF">HH214_05230</name>
</gene>
<comment type="similarity">
    <text evidence="9 10">Belongs to the peptidase M15D family.</text>
</comment>
<keyword evidence="8 10" id="KW-0961">Cell wall biogenesis/degradation</keyword>
<keyword evidence="4 9" id="KW-0378">Hydrolase</keyword>
<protein>
    <recommendedName>
        <fullName evidence="9 10">D-alanyl-D-alanine dipeptidase</fullName>
        <shortName evidence="9 10">D-Ala-D-Ala dipeptidase</shortName>
        <ecNumber evidence="9 10">3.4.13.22</ecNumber>
    </recommendedName>
</protein>
<dbReference type="EC" id="3.4.13.22" evidence="9 10"/>
<dbReference type="PANTHER" id="PTHR43126">
    <property type="entry name" value="D-ALANYL-D-ALANINE DIPEPTIDASE"/>
    <property type="match status" value="1"/>
</dbReference>
<feature type="binding site" evidence="9">
    <location>
        <position position="128"/>
    </location>
    <ligand>
        <name>Zn(2+)</name>
        <dbReference type="ChEBI" id="CHEBI:29105"/>
        <note>catalytic</note>
    </ligand>
</feature>
<keyword evidence="2 9" id="KW-0645">Protease</keyword>
<feature type="binding site" evidence="9">
    <location>
        <position position="196"/>
    </location>
    <ligand>
        <name>Zn(2+)</name>
        <dbReference type="ChEBI" id="CHEBI:29105"/>
        <note>catalytic</note>
    </ligand>
</feature>
<dbReference type="GO" id="GO:0008237">
    <property type="term" value="F:metallopeptidase activity"/>
    <property type="evidence" value="ECO:0007669"/>
    <property type="project" value="UniProtKB-KW"/>
</dbReference>
<comment type="cofactor">
    <cofactor evidence="9">
        <name>Zn(2+)</name>
        <dbReference type="ChEBI" id="CHEBI:29105"/>
    </cofactor>
    <text evidence="9">Binds 1 zinc ion per subunit.</text>
</comment>
<evidence type="ECO:0000256" key="2">
    <source>
        <dbReference type="ARBA" id="ARBA00022670"/>
    </source>
</evidence>
<evidence type="ECO:0000256" key="7">
    <source>
        <dbReference type="ARBA" id="ARBA00023049"/>
    </source>
</evidence>
<dbReference type="SUPFAM" id="SSF55166">
    <property type="entry name" value="Hedgehog/DD-peptidase"/>
    <property type="match status" value="1"/>
</dbReference>
<dbReference type="EMBL" id="CP051682">
    <property type="protein sequence ID" value="QJD95315.1"/>
    <property type="molecule type" value="Genomic_DNA"/>
</dbReference>
<dbReference type="PIRSF" id="PIRSF026671">
    <property type="entry name" value="AA_dipeptidase"/>
    <property type="match status" value="1"/>
</dbReference>
<feature type="active site" description="Proton donor/acceptor" evidence="9">
    <location>
        <position position="193"/>
    </location>
</feature>
<reference evidence="11 12" key="1">
    <citation type="submission" date="2020-04" db="EMBL/GenBank/DDBJ databases">
        <title>Genome sequencing of novel species.</title>
        <authorList>
            <person name="Heo J."/>
            <person name="Kim S.-J."/>
            <person name="Kim J.-S."/>
            <person name="Hong S.-B."/>
            <person name="Kwon S.-W."/>
        </authorList>
    </citation>
    <scope>NUCLEOTIDE SEQUENCE [LARGE SCALE GENOMIC DNA]</scope>
    <source>
        <strain evidence="11 12">F39-2</strain>
    </source>
</reference>
<keyword evidence="7 9" id="KW-0482">Metalloprotease</keyword>
<name>A0A7L5DW48_9SPHI</name>
<accession>A0A7L5DW48</accession>
<evidence type="ECO:0000256" key="1">
    <source>
        <dbReference type="ARBA" id="ARBA00001362"/>
    </source>
</evidence>
<evidence type="ECO:0000256" key="10">
    <source>
        <dbReference type="PIRNR" id="PIRNR026671"/>
    </source>
</evidence>
<dbReference type="HAMAP" id="MF_01924">
    <property type="entry name" value="A_A_dipeptidase"/>
    <property type="match status" value="1"/>
</dbReference>
<evidence type="ECO:0000256" key="5">
    <source>
        <dbReference type="ARBA" id="ARBA00022833"/>
    </source>
</evidence>
<dbReference type="GO" id="GO:0006508">
    <property type="term" value="P:proteolysis"/>
    <property type="evidence" value="ECO:0007669"/>
    <property type="project" value="UniProtKB-KW"/>
</dbReference>
<sequence>MKLSLAFYHLALLYSIVSCTTQMPHEKGNFRSAELVELTQIDPSLKLDIRYATTNNFTGQRVYRQPRAFLQRAAAMALAQVNQKFKQLGYGLVIFDGYRPWQVTKRFWDITPIDKKKFVADPKKGSRHNRGCAVDLSLYDLKTGREIEMPSGYDEMTERAYPNYTGGTVTQRQMRDLLRAKMEAHGFAVYPYEWWHFDYKDWQQYPIINIPFEQIK</sequence>
<dbReference type="RefSeq" id="WP_169606332.1">
    <property type="nucleotide sequence ID" value="NZ_CP051682.1"/>
</dbReference>
<evidence type="ECO:0000313" key="12">
    <source>
        <dbReference type="Proteomes" id="UP000503278"/>
    </source>
</evidence>
<keyword evidence="5 9" id="KW-0862">Zinc</keyword>
<evidence type="ECO:0000256" key="6">
    <source>
        <dbReference type="ARBA" id="ARBA00022997"/>
    </source>
</evidence>
<organism evidence="11 12">
    <name type="scientific">Mucilaginibacter robiniae</name>
    <dbReference type="NCBI Taxonomy" id="2728022"/>
    <lineage>
        <taxon>Bacteria</taxon>
        <taxon>Pseudomonadati</taxon>
        <taxon>Bacteroidota</taxon>
        <taxon>Sphingobacteriia</taxon>
        <taxon>Sphingobacteriales</taxon>
        <taxon>Sphingobacteriaceae</taxon>
        <taxon>Mucilaginibacter</taxon>
    </lineage>
</organism>
<evidence type="ECO:0000256" key="4">
    <source>
        <dbReference type="ARBA" id="ARBA00022801"/>
    </source>
</evidence>
<comment type="function">
    <text evidence="9 10">Catalyzes hydrolysis of the D-alanyl-D-alanine dipeptide.</text>
</comment>
<dbReference type="AlphaFoldDB" id="A0A7L5DW48"/>
<dbReference type="Proteomes" id="UP000503278">
    <property type="component" value="Chromosome"/>
</dbReference>
<dbReference type="KEGG" id="mrob:HH214_05230"/>
<feature type="site" description="Transition state stabilizer" evidence="9">
    <location>
        <position position="99"/>
    </location>
</feature>
<evidence type="ECO:0000256" key="8">
    <source>
        <dbReference type="ARBA" id="ARBA00023316"/>
    </source>
</evidence>
<dbReference type="GO" id="GO:0008270">
    <property type="term" value="F:zinc ion binding"/>
    <property type="evidence" value="ECO:0007669"/>
    <property type="project" value="UniProtKB-UniRule"/>
</dbReference>
<comment type="catalytic activity">
    <reaction evidence="1 9 10">
        <text>D-alanyl-D-alanine + H2O = 2 D-alanine</text>
        <dbReference type="Rhea" id="RHEA:20661"/>
        <dbReference type="ChEBI" id="CHEBI:15377"/>
        <dbReference type="ChEBI" id="CHEBI:57416"/>
        <dbReference type="ChEBI" id="CHEBI:57822"/>
        <dbReference type="EC" id="3.4.13.22"/>
    </reaction>
</comment>
<evidence type="ECO:0000256" key="3">
    <source>
        <dbReference type="ARBA" id="ARBA00022723"/>
    </source>
</evidence>
<dbReference type="GO" id="GO:0160237">
    <property type="term" value="F:D-Ala-D-Ala dipeptidase activity"/>
    <property type="evidence" value="ECO:0007669"/>
    <property type="project" value="UniProtKB-EC"/>
</dbReference>
<keyword evidence="6 9" id="KW-0224">Dipeptidase</keyword>
<dbReference type="PANTHER" id="PTHR43126:SF1">
    <property type="entry name" value="D-ALANYL-D-ALANINE DIPEPTIDASE"/>
    <property type="match status" value="1"/>
</dbReference>
<dbReference type="GO" id="GO:0071555">
    <property type="term" value="P:cell wall organization"/>
    <property type="evidence" value="ECO:0007669"/>
    <property type="project" value="UniProtKB-KW"/>
</dbReference>
<dbReference type="CDD" id="cd14840">
    <property type="entry name" value="D-Ala-D-Ala_dipeptidase_Aad"/>
    <property type="match status" value="1"/>
</dbReference>
<evidence type="ECO:0000313" key="11">
    <source>
        <dbReference type="EMBL" id="QJD95315.1"/>
    </source>
</evidence>
<dbReference type="InterPro" id="IPR000755">
    <property type="entry name" value="A_A_dipeptidase"/>
</dbReference>
<keyword evidence="3 9" id="KW-0479">Metal-binding</keyword>
<keyword evidence="12" id="KW-1185">Reference proteome</keyword>
<proteinExistence type="inferred from homology"/>
<feature type="binding site" evidence="9">
    <location>
        <position position="135"/>
    </location>
    <ligand>
        <name>Zn(2+)</name>
        <dbReference type="ChEBI" id="CHEBI:29105"/>
        <note>catalytic</note>
    </ligand>
</feature>
<dbReference type="Gene3D" id="3.30.1380.10">
    <property type="match status" value="1"/>
</dbReference>
<evidence type="ECO:0000256" key="9">
    <source>
        <dbReference type="HAMAP-Rule" id="MF_01924"/>
    </source>
</evidence>
<dbReference type="InterPro" id="IPR009045">
    <property type="entry name" value="Zn_M74/Hedgehog-like"/>
</dbReference>
<dbReference type="PROSITE" id="PS51257">
    <property type="entry name" value="PROKAR_LIPOPROTEIN"/>
    <property type="match status" value="1"/>
</dbReference>